<dbReference type="Proteomes" id="UP000252669">
    <property type="component" value="Unassembled WGS sequence"/>
</dbReference>
<dbReference type="OrthoDB" id="9812722at2"/>
<evidence type="ECO:0000313" key="2">
    <source>
        <dbReference type="Proteomes" id="UP000252669"/>
    </source>
</evidence>
<sequence>MEINDYLSTSLIYSQLALKNSELANLDRKEFQKSIKNNDDAINSLDKNYDEKDYQRVLSRFENRDNEVKNHEQLHASLGTTTTPINYDYQVGPDGKLYAIGGSVRFDTSIPKDEEAAIQKLNEISKAASAPEGLSQADSSIAQRANLNKLLLQSLQEGVEYENR</sequence>
<gene>
    <name evidence="1" type="ORF">CRU91_01180</name>
</gene>
<reference evidence="1 2" key="1">
    <citation type="submission" date="2017-10" db="EMBL/GenBank/DDBJ databases">
        <title>Genomics of the genus Arcobacter.</title>
        <authorList>
            <person name="Perez-Cataluna A."/>
            <person name="Figueras M.J."/>
        </authorList>
    </citation>
    <scope>NUCLEOTIDE SEQUENCE [LARGE SCALE GENOMIC DNA]</scope>
    <source>
        <strain evidence="1 2">CECT 9230</strain>
    </source>
</reference>
<comment type="caution">
    <text evidence="1">The sequence shown here is derived from an EMBL/GenBank/DDBJ whole genome shotgun (WGS) entry which is preliminary data.</text>
</comment>
<accession>A0A366MWC7</accession>
<dbReference type="AlphaFoldDB" id="A0A366MWC7"/>
<dbReference type="InterPro" id="IPR021973">
    <property type="entry name" value="SprA-related"/>
</dbReference>
<dbReference type="RefSeq" id="WP_113892548.1">
    <property type="nucleotide sequence ID" value="NZ_JANJGA010000003.1"/>
</dbReference>
<keyword evidence="2" id="KW-1185">Reference proteome</keyword>
<evidence type="ECO:0008006" key="3">
    <source>
        <dbReference type="Google" id="ProtNLM"/>
    </source>
</evidence>
<dbReference type="Pfam" id="PF12118">
    <property type="entry name" value="SprA-related"/>
    <property type="match status" value="1"/>
</dbReference>
<dbReference type="EMBL" id="PDKB01000002">
    <property type="protein sequence ID" value="RBQ29920.1"/>
    <property type="molecule type" value="Genomic_DNA"/>
</dbReference>
<protein>
    <recommendedName>
        <fullName evidence="3">SprA family protein</fullName>
    </recommendedName>
</protein>
<organism evidence="1 2">
    <name type="scientific">Aliarcobacter vitoriensis</name>
    <dbReference type="NCBI Taxonomy" id="2011099"/>
    <lineage>
        <taxon>Bacteria</taxon>
        <taxon>Pseudomonadati</taxon>
        <taxon>Campylobacterota</taxon>
        <taxon>Epsilonproteobacteria</taxon>
        <taxon>Campylobacterales</taxon>
        <taxon>Arcobacteraceae</taxon>
        <taxon>Aliarcobacter</taxon>
    </lineage>
</organism>
<name>A0A366MWC7_9BACT</name>
<proteinExistence type="predicted"/>
<evidence type="ECO:0000313" key="1">
    <source>
        <dbReference type="EMBL" id="RBQ29920.1"/>
    </source>
</evidence>